<accession>A0A7S1AZG8</accession>
<proteinExistence type="predicted"/>
<feature type="coiled-coil region" evidence="1">
    <location>
        <begin position="49"/>
        <end position="87"/>
    </location>
</feature>
<name>A0A7S1AZG8_NOCSC</name>
<sequence length="120" mass="13076">MEDYKGGRDFAAFEKFASENLVPLCSPANIDLCDDEKKAVIAGLQALSLADLNSKIEDGKAKLKSLEEEFEVGVKGLQARYQELQTEKETGIEAVKSSGMSLMQSVLNARTKNGESSEEL</sequence>
<evidence type="ECO:0000313" key="2">
    <source>
        <dbReference type="EMBL" id="CAD8869298.1"/>
    </source>
</evidence>
<gene>
    <name evidence="2" type="ORF">NSCI0253_LOCUS43654</name>
</gene>
<dbReference type="AlphaFoldDB" id="A0A7S1AZG8"/>
<evidence type="ECO:0000256" key="1">
    <source>
        <dbReference type="SAM" id="Coils"/>
    </source>
</evidence>
<organism evidence="2">
    <name type="scientific">Noctiluca scintillans</name>
    <name type="common">Sea sparkle</name>
    <name type="synonym">Red tide dinoflagellate</name>
    <dbReference type="NCBI Taxonomy" id="2966"/>
    <lineage>
        <taxon>Eukaryota</taxon>
        <taxon>Sar</taxon>
        <taxon>Alveolata</taxon>
        <taxon>Dinophyceae</taxon>
        <taxon>Noctilucales</taxon>
        <taxon>Noctilucaceae</taxon>
        <taxon>Noctiluca</taxon>
    </lineage>
</organism>
<dbReference type="EMBL" id="HBFQ01061560">
    <property type="protein sequence ID" value="CAD8869298.1"/>
    <property type="molecule type" value="Transcribed_RNA"/>
</dbReference>
<keyword evidence="1" id="KW-0175">Coiled coil</keyword>
<protein>
    <submittedName>
        <fullName evidence="2">Uncharacterized protein</fullName>
    </submittedName>
</protein>
<reference evidence="2" key="1">
    <citation type="submission" date="2021-01" db="EMBL/GenBank/DDBJ databases">
        <authorList>
            <person name="Corre E."/>
            <person name="Pelletier E."/>
            <person name="Niang G."/>
            <person name="Scheremetjew M."/>
            <person name="Finn R."/>
            <person name="Kale V."/>
            <person name="Holt S."/>
            <person name="Cochrane G."/>
            <person name="Meng A."/>
            <person name="Brown T."/>
            <person name="Cohen L."/>
        </authorList>
    </citation>
    <scope>NUCLEOTIDE SEQUENCE</scope>
</reference>